<proteinExistence type="predicted"/>
<evidence type="ECO:0000313" key="1">
    <source>
        <dbReference type="EMBL" id="OQS42396.1"/>
    </source>
</evidence>
<name>A0A1W0D5Y4_9NEIS</name>
<evidence type="ECO:0000313" key="2">
    <source>
        <dbReference type="Proteomes" id="UP000192721"/>
    </source>
</evidence>
<dbReference type="InterPro" id="IPR058915">
    <property type="entry name" value="AcrVA2-like"/>
</dbReference>
<dbReference type="Pfam" id="PF26125">
    <property type="entry name" value="AcrVA2-like"/>
    <property type="match status" value="1"/>
</dbReference>
<comment type="caution">
    <text evidence="1">The sequence shown here is derived from an EMBL/GenBank/DDBJ whole genome shotgun (WGS) entry which is preliminary data.</text>
</comment>
<dbReference type="RefSeq" id="WP_081554955.1">
    <property type="nucleotide sequence ID" value="NZ_MUKV01000005.1"/>
</dbReference>
<protein>
    <submittedName>
        <fullName evidence="1">Uncharacterized protein</fullName>
    </submittedName>
</protein>
<dbReference type="AlphaFoldDB" id="A0A1W0D5Y4"/>
<reference evidence="1 2" key="1">
    <citation type="submission" date="2017-02" db="EMBL/GenBank/DDBJ databases">
        <title>Chromobacterium haemolyticum H5244.</title>
        <authorList>
            <person name="Gulvik C.A."/>
        </authorList>
    </citation>
    <scope>NUCLEOTIDE SEQUENCE [LARGE SCALE GENOMIC DNA]</scope>
    <source>
        <strain evidence="1 2">H5244</strain>
    </source>
</reference>
<dbReference type="EMBL" id="MUKV01000005">
    <property type="protein sequence ID" value="OQS42396.1"/>
    <property type="molecule type" value="Genomic_DNA"/>
</dbReference>
<accession>A0A1W0D5Y4</accession>
<sequence>MMYAVQRYAASRPWAKRVSQLYVQALQPSAARKEMKEVIKRELERAAQVFAVKQQTIVAELALAESWGCFARHGRVISHLDDGLVRALAHTRLPSQLPDTLNLPADAFFLHVPGGGGAFVSHQPERKALLLTLVEEGFSRDAAQWLHESDAVEALLVTYPGELAPQITEVAERWQALLAAVLNGLAMMTQPKLERELSWQSGAPESWVEQAGAPTCAKTRQRGRSQLLKAGFSEVSFCRIPELDAAQAYTTQGYWRRQAFGEAKANSRLVWVAPK</sequence>
<gene>
    <name evidence="1" type="ORF">B0T45_06310</name>
</gene>
<dbReference type="Proteomes" id="UP000192721">
    <property type="component" value="Unassembled WGS sequence"/>
</dbReference>
<organism evidence="1 2">
    <name type="scientific">Chromobacterium haemolyticum</name>
    <dbReference type="NCBI Taxonomy" id="394935"/>
    <lineage>
        <taxon>Bacteria</taxon>
        <taxon>Pseudomonadati</taxon>
        <taxon>Pseudomonadota</taxon>
        <taxon>Betaproteobacteria</taxon>
        <taxon>Neisseriales</taxon>
        <taxon>Chromobacteriaceae</taxon>
        <taxon>Chromobacterium</taxon>
    </lineage>
</organism>